<comment type="similarity">
    <text evidence="1">Belongs to the IST1 family.</text>
</comment>
<dbReference type="Gene3D" id="1.20.1260.60">
    <property type="entry name" value="Vacuolar protein sorting-associated protein Ist1"/>
    <property type="match status" value="1"/>
</dbReference>
<feature type="compositionally biased region" description="Polar residues" evidence="2">
    <location>
        <begin position="334"/>
        <end position="347"/>
    </location>
</feature>
<dbReference type="PANTHER" id="PTHR12161:SF14">
    <property type="entry name" value="REGULATOR OF VPS4 ACTIVITY IN THE MVB PATHWAY PROTEIN"/>
    <property type="match status" value="1"/>
</dbReference>
<evidence type="ECO:0000313" key="3">
    <source>
        <dbReference type="EMBL" id="ERM97556.1"/>
    </source>
</evidence>
<dbReference type="Pfam" id="PF03398">
    <property type="entry name" value="Ist1"/>
    <property type="match status" value="1"/>
</dbReference>
<dbReference type="InterPro" id="IPR005061">
    <property type="entry name" value="Ist1"/>
</dbReference>
<feature type="compositionally biased region" description="Basic and acidic residues" evidence="2">
    <location>
        <begin position="586"/>
        <end position="614"/>
    </location>
</feature>
<dbReference type="STRING" id="13333.W1NNU1"/>
<proteinExistence type="inferred from homology"/>
<dbReference type="Gramene" id="ERM97556">
    <property type="protein sequence ID" value="ERM97556"/>
    <property type="gene ID" value="AMTR_s00200p00021070"/>
</dbReference>
<sequence length="669" mass="76445">MLDSIFGRGFSGKCKSAIKQIKARIDFIKKRRNAELKILRGDVADFLTKGQDLNAFKRVEILIKEQNVTCGYEMVEHFGESILSQLSNLQKQRECTPECKEAVSSLAFAAARFSDLPELFTLRNLFVIRFGDVGHSSDSCVDQKFVDKLSSKDPSTNTKLKLMEEISEEFSLNWDSEAFRRKILNPSVSGCDLPPKHSPHQNRVAAFSHVQQNGMDDADLKSTNRKPKSSSKRHQNREDMSNSPSITGRTGPALNDRTKRTLPQEVRDVKPSYLSNALPPYTKPTVNKQDIKNETVNVVFNTEGEDGGIASKFEKSKLPGLHGADHEKNMEVPTRTNENGDMDNSNAPIYDRTPPKPRSVRRRPAMKSLTQDHKESSRDDDHIARTAMQHDRDENGVRNPEYEDGYHKEKENENNSRKERVRDEIQVRQEYEGGSRRGRSRDEIRLHQEYDDGSCRGRDRDERVHQEYDDGSRRGRNRDEIGVCEGHHDGSYRGRDRGEIRVLQKTKDGSHRERARDEISVPQEHGDGSRRDRHSRRSQRVQDEKRYTHVAHESNGHDIDDDEMMMDDLLILYSQKQPSSGAGRAKAREKTSTYRHDDVENSKSTRSKREDIPHHRTVSLPCEHVTADEEIRGPIRAVSMKPNFGVGHVHPNLPDYDELAARIAALRGK</sequence>
<organism evidence="3 4">
    <name type="scientific">Amborella trichopoda</name>
    <dbReference type="NCBI Taxonomy" id="13333"/>
    <lineage>
        <taxon>Eukaryota</taxon>
        <taxon>Viridiplantae</taxon>
        <taxon>Streptophyta</taxon>
        <taxon>Embryophyta</taxon>
        <taxon>Tracheophyta</taxon>
        <taxon>Spermatophyta</taxon>
        <taxon>Magnoliopsida</taxon>
        <taxon>Amborellales</taxon>
        <taxon>Amborellaceae</taxon>
        <taxon>Amborella</taxon>
    </lineage>
</organism>
<dbReference type="EMBL" id="KI396072">
    <property type="protein sequence ID" value="ERM97556.1"/>
    <property type="molecule type" value="Genomic_DNA"/>
</dbReference>
<dbReference type="GO" id="GO:0008104">
    <property type="term" value="P:intracellular protein localization"/>
    <property type="evidence" value="ECO:0000318"/>
    <property type="project" value="GO_Central"/>
</dbReference>
<reference evidence="4" key="1">
    <citation type="journal article" date="2013" name="Science">
        <title>The Amborella genome and the evolution of flowering plants.</title>
        <authorList>
            <consortium name="Amborella Genome Project"/>
        </authorList>
    </citation>
    <scope>NUCLEOTIDE SEQUENCE [LARGE SCALE GENOMIC DNA]</scope>
</reference>
<dbReference type="Proteomes" id="UP000017836">
    <property type="component" value="Unassembled WGS sequence"/>
</dbReference>
<name>W1NNU1_AMBTC</name>
<evidence type="ECO:0008006" key="5">
    <source>
        <dbReference type="Google" id="ProtNLM"/>
    </source>
</evidence>
<dbReference type="OMA" id="NVHPSMP"/>
<evidence type="ECO:0000313" key="4">
    <source>
        <dbReference type="Proteomes" id="UP000017836"/>
    </source>
</evidence>
<evidence type="ECO:0000256" key="2">
    <source>
        <dbReference type="SAM" id="MobiDB-lite"/>
    </source>
</evidence>
<keyword evidence="4" id="KW-1185">Reference proteome</keyword>
<feature type="compositionally biased region" description="Basic and acidic residues" evidence="2">
    <location>
        <begin position="540"/>
        <end position="558"/>
    </location>
</feature>
<dbReference type="InterPro" id="IPR042277">
    <property type="entry name" value="IST1-like"/>
</dbReference>
<dbReference type="PANTHER" id="PTHR12161">
    <property type="entry name" value="IST1 FAMILY MEMBER"/>
    <property type="match status" value="1"/>
</dbReference>
<gene>
    <name evidence="3" type="ORF">AMTR_s00200p00021070</name>
</gene>
<feature type="compositionally biased region" description="Basic and acidic residues" evidence="2">
    <location>
        <begin position="318"/>
        <end position="330"/>
    </location>
</feature>
<dbReference type="HOGENOM" id="CLU_016990_1_0_1"/>
<protein>
    <recommendedName>
        <fullName evidence="5">IST1-like protein</fullName>
    </recommendedName>
</protein>
<feature type="compositionally biased region" description="Basic residues" evidence="2">
    <location>
        <begin position="223"/>
        <end position="235"/>
    </location>
</feature>
<dbReference type="FunFam" id="1.20.1260.60:FF:000002">
    <property type="entry name" value="Vacuolar protein sorting-associated protein IST1"/>
    <property type="match status" value="1"/>
</dbReference>
<feature type="compositionally biased region" description="Basic and acidic residues" evidence="2">
    <location>
        <begin position="370"/>
        <end position="530"/>
    </location>
</feature>
<dbReference type="eggNOG" id="KOG2027">
    <property type="taxonomic scope" value="Eukaryota"/>
</dbReference>
<evidence type="ECO:0000256" key="1">
    <source>
        <dbReference type="ARBA" id="ARBA00005536"/>
    </source>
</evidence>
<feature type="region of interest" description="Disordered" evidence="2">
    <location>
        <begin position="575"/>
        <end position="614"/>
    </location>
</feature>
<feature type="region of interest" description="Disordered" evidence="2">
    <location>
        <begin position="212"/>
        <end position="286"/>
    </location>
</feature>
<feature type="region of interest" description="Disordered" evidence="2">
    <location>
        <begin position="318"/>
        <end position="562"/>
    </location>
</feature>
<dbReference type="GO" id="GO:0015031">
    <property type="term" value="P:protein transport"/>
    <property type="evidence" value="ECO:0007669"/>
    <property type="project" value="InterPro"/>
</dbReference>
<accession>W1NNU1</accession>
<dbReference type="AlphaFoldDB" id="W1NNU1"/>
<dbReference type="OrthoDB" id="29853at2759"/>